<comment type="caution">
    <text evidence="2">The sequence shown here is derived from an EMBL/GenBank/DDBJ whole genome shotgun (WGS) entry which is preliminary data.</text>
</comment>
<feature type="non-terminal residue" evidence="2">
    <location>
        <position position="1"/>
    </location>
</feature>
<dbReference type="Pfam" id="PF12762">
    <property type="entry name" value="DDE_Tnp_IS1595"/>
    <property type="match status" value="1"/>
</dbReference>
<proteinExistence type="predicted"/>
<accession>A0A6G0ZLN7</accession>
<dbReference type="InterPro" id="IPR024445">
    <property type="entry name" value="Tnp_ISXO2-like"/>
</dbReference>
<feature type="domain" description="ISXO2-like transposase" evidence="1">
    <location>
        <begin position="8"/>
        <end position="50"/>
    </location>
</feature>
<dbReference type="EMBL" id="VUJU01000223">
    <property type="protein sequence ID" value="KAF0772005.1"/>
    <property type="molecule type" value="Genomic_DNA"/>
</dbReference>
<protein>
    <submittedName>
        <fullName evidence="2">DDE Tnp IS1595 domain-containing protein</fullName>
    </submittedName>
</protein>
<gene>
    <name evidence="2" type="ORF">FWK35_00005901</name>
</gene>
<dbReference type="OrthoDB" id="6627846at2759"/>
<evidence type="ECO:0000259" key="1">
    <source>
        <dbReference type="Pfam" id="PF12762"/>
    </source>
</evidence>
<dbReference type="Proteomes" id="UP000478052">
    <property type="component" value="Unassembled WGS sequence"/>
</dbReference>
<dbReference type="AlphaFoldDB" id="A0A6G0ZLN7"/>
<reference evidence="2 3" key="1">
    <citation type="submission" date="2019-08" db="EMBL/GenBank/DDBJ databases">
        <title>Whole genome of Aphis craccivora.</title>
        <authorList>
            <person name="Voronova N.V."/>
            <person name="Shulinski R.S."/>
            <person name="Bandarenka Y.V."/>
            <person name="Zhorov D.G."/>
            <person name="Warner D."/>
        </authorList>
    </citation>
    <scope>NUCLEOTIDE SEQUENCE [LARGE SCALE GENOMIC DNA]</scope>
    <source>
        <strain evidence="2">180601</strain>
        <tissue evidence="2">Whole Body</tissue>
    </source>
</reference>
<organism evidence="2 3">
    <name type="scientific">Aphis craccivora</name>
    <name type="common">Cowpea aphid</name>
    <dbReference type="NCBI Taxonomy" id="307492"/>
    <lineage>
        <taxon>Eukaryota</taxon>
        <taxon>Metazoa</taxon>
        <taxon>Ecdysozoa</taxon>
        <taxon>Arthropoda</taxon>
        <taxon>Hexapoda</taxon>
        <taxon>Insecta</taxon>
        <taxon>Pterygota</taxon>
        <taxon>Neoptera</taxon>
        <taxon>Paraneoptera</taxon>
        <taxon>Hemiptera</taxon>
        <taxon>Sternorrhyncha</taxon>
        <taxon>Aphidomorpha</taxon>
        <taxon>Aphidoidea</taxon>
        <taxon>Aphididae</taxon>
        <taxon>Aphidini</taxon>
        <taxon>Aphis</taxon>
        <taxon>Aphis</taxon>
    </lineage>
</organism>
<name>A0A6G0ZLN7_APHCR</name>
<evidence type="ECO:0000313" key="2">
    <source>
        <dbReference type="EMBL" id="KAF0772005.1"/>
    </source>
</evidence>
<evidence type="ECO:0000313" key="3">
    <source>
        <dbReference type="Proteomes" id="UP000478052"/>
    </source>
</evidence>
<keyword evidence="3" id="KW-1185">Reference proteome</keyword>
<sequence>GPSVTDHRFFIVEKRDSATLLPIIQREEEVGSTIHSDEWRAYSNLSDQFFENMKKSSLM</sequence>